<feature type="transmembrane region" description="Helical" evidence="1">
    <location>
        <begin position="206"/>
        <end position="223"/>
    </location>
</feature>
<evidence type="ECO:0000313" key="4">
    <source>
        <dbReference type="Proteomes" id="UP000067689"/>
    </source>
</evidence>
<feature type="transmembrane region" description="Helical" evidence="1">
    <location>
        <begin position="269"/>
        <end position="287"/>
    </location>
</feature>
<feature type="transmembrane region" description="Helical" evidence="1">
    <location>
        <begin position="12"/>
        <end position="30"/>
    </location>
</feature>
<proteinExistence type="predicted"/>
<feature type="transmembrane region" description="Helical" evidence="1">
    <location>
        <begin position="155"/>
        <end position="176"/>
    </location>
</feature>
<dbReference type="KEGG" id="aer:AERYTH_04500"/>
<accession>A0A0U4C752</accession>
<dbReference type="STRING" id="2041.AERYTH_04500"/>
<evidence type="ECO:0000259" key="2">
    <source>
        <dbReference type="Pfam" id="PF01757"/>
    </source>
</evidence>
<reference evidence="3 4" key="1">
    <citation type="journal article" date="1991" name="Int. J. Syst. Bacteriol.">
        <title>Description of the erythromycin-producing bacterium Arthrobacter sp. strain NRRL B-3381 as Aeromicrobium erythreum gen. nov., sp. nov.</title>
        <authorList>
            <person name="Miller E.S."/>
            <person name="Woese C.R."/>
            <person name="Brenner S."/>
        </authorList>
    </citation>
    <scope>NUCLEOTIDE SEQUENCE [LARGE SCALE GENOMIC DNA]</scope>
    <source>
        <strain evidence="3 4">AR18</strain>
    </source>
</reference>
<dbReference type="PANTHER" id="PTHR23028">
    <property type="entry name" value="ACETYLTRANSFERASE"/>
    <property type="match status" value="1"/>
</dbReference>
<organism evidence="3 4">
    <name type="scientific">Aeromicrobium erythreum</name>
    <dbReference type="NCBI Taxonomy" id="2041"/>
    <lineage>
        <taxon>Bacteria</taxon>
        <taxon>Bacillati</taxon>
        <taxon>Actinomycetota</taxon>
        <taxon>Actinomycetes</taxon>
        <taxon>Propionibacteriales</taxon>
        <taxon>Nocardioidaceae</taxon>
        <taxon>Aeromicrobium</taxon>
    </lineage>
</organism>
<dbReference type="GO" id="GO:0000271">
    <property type="term" value="P:polysaccharide biosynthetic process"/>
    <property type="evidence" value="ECO:0007669"/>
    <property type="project" value="TreeGrafter"/>
</dbReference>
<feature type="transmembrane region" description="Helical" evidence="1">
    <location>
        <begin position="230"/>
        <end position="249"/>
    </location>
</feature>
<keyword evidence="4" id="KW-1185">Reference proteome</keyword>
<feature type="transmembrane region" description="Helical" evidence="1">
    <location>
        <begin position="97"/>
        <end position="115"/>
    </location>
</feature>
<gene>
    <name evidence="3" type="ORF">AERYTH_04500</name>
</gene>
<dbReference type="PANTHER" id="PTHR23028:SF131">
    <property type="entry name" value="BLR2367 PROTEIN"/>
    <property type="match status" value="1"/>
</dbReference>
<name>A0A0U4C752_9ACTN</name>
<feature type="domain" description="Acyltransferase 3" evidence="2">
    <location>
        <begin position="8"/>
        <end position="354"/>
    </location>
</feature>
<dbReference type="EMBL" id="CP011502">
    <property type="protein sequence ID" value="ALX04011.1"/>
    <property type="molecule type" value="Genomic_DNA"/>
</dbReference>
<keyword evidence="1" id="KW-1133">Transmembrane helix</keyword>
<feature type="transmembrane region" description="Helical" evidence="1">
    <location>
        <begin position="50"/>
        <end position="70"/>
    </location>
</feature>
<dbReference type="InterPro" id="IPR050879">
    <property type="entry name" value="Acyltransferase_3"/>
</dbReference>
<feature type="transmembrane region" description="Helical" evidence="1">
    <location>
        <begin position="183"/>
        <end position="200"/>
    </location>
</feature>
<dbReference type="GO" id="GO:0016747">
    <property type="term" value="F:acyltransferase activity, transferring groups other than amino-acyl groups"/>
    <property type="evidence" value="ECO:0007669"/>
    <property type="project" value="InterPro"/>
</dbReference>
<dbReference type="OrthoDB" id="5242306at2"/>
<dbReference type="PATRIC" id="fig|2041.4.peg.940"/>
<protein>
    <recommendedName>
        <fullName evidence="2">Acyltransferase 3 domain-containing protein</fullName>
    </recommendedName>
</protein>
<keyword evidence="1" id="KW-0812">Transmembrane</keyword>
<dbReference type="Proteomes" id="UP000067689">
    <property type="component" value="Chromosome"/>
</dbReference>
<sequence>MSKRIEFPYLDGLRGLAALSVVLYHTFLYTGERGDAYRAMPTWSWAISSGYVGVAIFIVLSGYLLMLPVATNPEGLRFRRGTWDFVKRRSRRILPPYYFSLLMALVLIWFVPIMGEPRNTQWDTKIPVTTEGLVSHLLMVHNLDRDWFGEINGPLWSVAAEFQIYFIMALVLLPLFRLVPPSLVVLVTAVWTGWLAIGGSYEFMHPWYICLFAAGMWAAQLTLRPGADKVARWVGLALLLAAPVALFVARSAKINHRDWLYKTTYWPEMALGLAVAALLVWAGHVYLRGDRPAVLRLLSSAPLLRLGLFSYTLYLCHSPLIGLANLLLLPLGLSTVTQYFVLTFLVVPVVMVICYGFYLLVERHFLNTRQRHVAEEEQPEGRPAAT</sequence>
<dbReference type="RefSeq" id="WP_067855201.1">
    <property type="nucleotide sequence ID" value="NZ_CP011502.1"/>
</dbReference>
<dbReference type="GO" id="GO:0016020">
    <property type="term" value="C:membrane"/>
    <property type="evidence" value="ECO:0007669"/>
    <property type="project" value="TreeGrafter"/>
</dbReference>
<evidence type="ECO:0000313" key="3">
    <source>
        <dbReference type="EMBL" id="ALX04011.1"/>
    </source>
</evidence>
<dbReference type="Pfam" id="PF01757">
    <property type="entry name" value="Acyl_transf_3"/>
    <property type="match status" value="1"/>
</dbReference>
<dbReference type="AlphaFoldDB" id="A0A0U4C752"/>
<dbReference type="InterPro" id="IPR002656">
    <property type="entry name" value="Acyl_transf_3_dom"/>
</dbReference>
<evidence type="ECO:0000256" key="1">
    <source>
        <dbReference type="SAM" id="Phobius"/>
    </source>
</evidence>
<feature type="transmembrane region" description="Helical" evidence="1">
    <location>
        <begin position="308"/>
        <end position="333"/>
    </location>
</feature>
<keyword evidence="1" id="KW-0472">Membrane</keyword>
<feature type="transmembrane region" description="Helical" evidence="1">
    <location>
        <begin position="339"/>
        <end position="361"/>
    </location>
</feature>